<feature type="transmembrane region" description="Helical" evidence="7">
    <location>
        <begin position="142"/>
        <end position="163"/>
    </location>
</feature>
<feature type="transmembrane region" description="Helical" evidence="7">
    <location>
        <begin position="376"/>
        <end position="395"/>
    </location>
</feature>
<dbReference type="PANTHER" id="PTHR23513:SF6">
    <property type="entry name" value="MAJOR FACILITATOR SUPERFAMILY ASSOCIATED DOMAIN-CONTAINING PROTEIN"/>
    <property type="match status" value="1"/>
</dbReference>
<evidence type="ECO:0000256" key="2">
    <source>
        <dbReference type="ARBA" id="ARBA00022448"/>
    </source>
</evidence>
<keyword evidence="2" id="KW-0813">Transport</keyword>
<feature type="transmembrane region" description="Helical" evidence="7">
    <location>
        <begin position="256"/>
        <end position="276"/>
    </location>
</feature>
<keyword evidence="10" id="KW-1185">Reference proteome</keyword>
<feature type="transmembrane region" description="Helical" evidence="7">
    <location>
        <begin position="283"/>
        <end position="303"/>
    </location>
</feature>
<reference evidence="9" key="1">
    <citation type="submission" date="2020-08" db="EMBL/GenBank/DDBJ databases">
        <title>Genome public.</title>
        <authorList>
            <person name="Liu C."/>
            <person name="Sun Q."/>
        </authorList>
    </citation>
    <scope>NUCLEOTIDE SEQUENCE</scope>
    <source>
        <strain evidence="9">NSJ-53</strain>
    </source>
</reference>
<dbReference type="InterPro" id="IPR011701">
    <property type="entry name" value="MFS"/>
</dbReference>
<feature type="transmembrane region" description="Helical" evidence="7">
    <location>
        <begin position="169"/>
        <end position="188"/>
    </location>
</feature>
<evidence type="ECO:0000256" key="7">
    <source>
        <dbReference type="SAM" id="Phobius"/>
    </source>
</evidence>
<evidence type="ECO:0000313" key="10">
    <source>
        <dbReference type="Proteomes" id="UP000623172"/>
    </source>
</evidence>
<comment type="subcellular location">
    <subcellularLocation>
        <location evidence="1">Cell membrane</location>
        <topology evidence="1">Multi-pass membrane protein</topology>
    </subcellularLocation>
</comment>
<feature type="transmembrane region" description="Helical" evidence="7">
    <location>
        <begin position="12"/>
        <end position="36"/>
    </location>
</feature>
<dbReference type="CDD" id="cd06173">
    <property type="entry name" value="MFS_MefA_like"/>
    <property type="match status" value="1"/>
</dbReference>
<keyword evidence="3" id="KW-1003">Cell membrane</keyword>
<dbReference type="Proteomes" id="UP000623172">
    <property type="component" value="Unassembled WGS sequence"/>
</dbReference>
<feature type="transmembrane region" description="Helical" evidence="7">
    <location>
        <begin position="103"/>
        <end position="122"/>
    </location>
</feature>
<comment type="caution">
    <text evidence="9">The sequence shown here is derived from an EMBL/GenBank/DDBJ whole genome shotgun (WGS) entry which is preliminary data.</text>
</comment>
<organism evidence="9 10">
    <name type="scientific">Gehongia tenuis</name>
    <dbReference type="NCBI Taxonomy" id="2763655"/>
    <lineage>
        <taxon>Bacteria</taxon>
        <taxon>Bacillati</taxon>
        <taxon>Bacillota</taxon>
        <taxon>Clostridia</taxon>
        <taxon>Christensenellales</taxon>
        <taxon>Christensenellaceae</taxon>
        <taxon>Gehongia</taxon>
    </lineage>
</organism>
<feature type="transmembrane region" description="Helical" evidence="7">
    <location>
        <begin position="76"/>
        <end position="97"/>
    </location>
</feature>
<evidence type="ECO:0000256" key="5">
    <source>
        <dbReference type="ARBA" id="ARBA00022989"/>
    </source>
</evidence>
<dbReference type="InterPro" id="IPR036259">
    <property type="entry name" value="MFS_trans_sf"/>
</dbReference>
<sequence length="405" mass="43461">MTRNHHWLRSFVVIYIGQTFSIVGSAAVQFAILWYLTIKTGSANTLALASVAGLLPQALLGIFAGVWVDRMSRKKVMIYADLFVALASGILGVLLLWGEPPTYVFYIILFLRALGSVFHGPAMQAAIPMLVPPEMIMKAGGWGQFVQSGALMAGPVLGAALMAAFELPAVMLVDVIGAIIAVATVAAVKIPDPPKSHEKPHVWHELAEGWRALRHNRKLFRVCWPILAACIIYVPVGSLFPLMVNGHFGGTAWHSSLVELLFAGGMLLSSIFIGILGGEKRRFFMMSLAIAALGVFIGASGLLPSTAFWLFAVLSCLMGAAGNFFSVPFITYIQATVAPEKLGRVLSLATSAMSLATPVGLFIAGPLAEKVGIDTWFMASGVVLVIIGLVCRVITRNFDRTEMTE</sequence>
<feature type="domain" description="Major facilitator superfamily (MFS) profile" evidence="8">
    <location>
        <begin position="170"/>
        <end position="405"/>
    </location>
</feature>
<dbReference type="Pfam" id="PF07690">
    <property type="entry name" value="MFS_1"/>
    <property type="match status" value="1"/>
</dbReference>
<keyword evidence="5 7" id="KW-1133">Transmembrane helix</keyword>
<feature type="transmembrane region" description="Helical" evidence="7">
    <location>
        <begin position="309"/>
        <end position="333"/>
    </location>
</feature>
<dbReference type="AlphaFoldDB" id="A0A926D4J2"/>
<evidence type="ECO:0000313" key="9">
    <source>
        <dbReference type="EMBL" id="MBC8531337.1"/>
    </source>
</evidence>
<feature type="transmembrane region" description="Helical" evidence="7">
    <location>
        <begin position="48"/>
        <end position="69"/>
    </location>
</feature>
<dbReference type="GO" id="GO:0005886">
    <property type="term" value="C:plasma membrane"/>
    <property type="evidence" value="ECO:0007669"/>
    <property type="project" value="UniProtKB-SubCell"/>
</dbReference>
<dbReference type="InterPro" id="IPR020846">
    <property type="entry name" value="MFS_dom"/>
</dbReference>
<dbReference type="PROSITE" id="PS50850">
    <property type="entry name" value="MFS"/>
    <property type="match status" value="1"/>
</dbReference>
<evidence type="ECO:0000256" key="1">
    <source>
        <dbReference type="ARBA" id="ARBA00004651"/>
    </source>
</evidence>
<name>A0A926D4J2_9FIRM</name>
<keyword evidence="4 7" id="KW-0812">Transmembrane</keyword>
<gene>
    <name evidence="9" type="ORF">H8696_05685</name>
</gene>
<evidence type="ECO:0000259" key="8">
    <source>
        <dbReference type="PROSITE" id="PS50850"/>
    </source>
</evidence>
<evidence type="ECO:0000256" key="4">
    <source>
        <dbReference type="ARBA" id="ARBA00022692"/>
    </source>
</evidence>
<dbReference type="SUPFAM" id="SSF103473">
    <property type="entry name" value="MFS general substrate transporter"/>
    <property type="match status" value="1"/>
</dbReference>
<accession>A0A926D4J2</accession>
<feature type="transmembrane region" description="Helical" evidence="7">
    <location>
        <begin position="345"/>
        <end position="364"/>
    </location>
</feature>
<evidence type="ECO:0000256" key="6">
    <source>
        <dbReference type="ARBA" id="ARBA00023136"/>
    </source>
</evidence>
<evidence type="ECO:0000256" key="3">
    <source>
        <dbReference type="ARBA" id="ARBA00022475"/>
    </source>
</evidence>
<dbReference type="PANTHER" id="PTHR23513">
    <property type="entry name" value="INTEGRAL MEMBRANE EFFLUX PROTEIN-RELATED"/>
    <property type="match status" value="1"/>
</dbReference>
<proteinExistence type="predicted"/>
<dbReference type="RefSeq" id="WP_249315842.1">
    <property type="nucleotide sequence ID" value="NZ_JACRSR010000001.1"/>
</dbReference>
<protein>
    <submittedName>
        <fullName evidence="9">MFS transporter</fullName>
    </submittedName>
</protein>
<feature type="transmembrane region" description="Helical" evidence="7">
    <location>
        <begin position="222"/>
        <end position="244"/>
    </location>
</feature>
<dbReference type="Gene3D" id="1.20.1250.20">
    <property type="entry name" value="MFS general substrate transporter like domains"/>
    <property type="match status" value="1"/>
</dbReference>
<dbReference type="EMBL" id="JACRSR010000001">
    <property type="protein sequence ID" value="MBC8531337.1"/>
    <property type="molecule type" value="Genomic_DNA"/>
</dbReference>
<keyword evidence="6 7" id="KW-0472">Membrane</keyword>
<dbReference type="GO" id="GO:0022857">
    <property type="term" value="F:transmembrane transporter activity"/>
    <property type="evidence" value="ECO:0007669"/>
    <property type="project" value="InterPro"/>
</dbReference>